<evidence type="ECO:0000313" key="1">
    <source>
        <dbReference type="Proteomes" id="UP000887565"/>
    </source>
</evidence>
<sequence>MVNMANVILNYSTR</sequence>
<reference evidence="2" key="1">
    <citation type="submission" date="2022-11" db="UniProtKB">
        <authorList>
            <consortium name="WormBaseParasite"/>
        </authorList>
    </citation>
    <scope>IDENTIFICATION</scope>
</reference>
<dbReference type="Proteomes" id="UP000887565">
    <property type="component" value="Unplaced"/>
</dbReference>
<protein>
    <submittedName>
        <fullName evidence="2">Uncharacterized protein</fullName>
    </submittedName>
</protein>
<name>A0A915I4E1_ROMCU</name>
<accession>A0A915I4E1</accession>
<proteinExistence type="predicted"/>
<organism evidence="1 2">
    <name type="scientific">Romanomermis culicivorax</name>
    <name type="common">Nematode worm</name>
    <dbReference type="NCBI Taxonomy" id="13658"/>
    <lineage>
        <taxon>Eukaryota</taxon>
        <taxon>Metazoa</taxon>
        <taxon>Ecdysozoa</taxon>
        <taxon>Nematoda</taxon>
        <taxon>Enoplea</taxon>
        <taxon>Dorylaimia</taxon>
        <taxon>Mermithida</taxon>
        <taxon>Mermithoidea</taxon>
        <taxon>Mermithidae</taxon>
        <taxon>Romanomermis</taxon>
    </lineage>
</organism>
<keyword evidence="1" id="KW-1185">Reference proteome</keyword>
<evidence type="ECO:0000313" key="2">
    <source>
        <dbReference type="WBParaSite" id="nRc.2.0.1.t08998-RA"/>
    </source>
</evidence>
<dbReference type="WBParaSite" id="nRc.2.0.1.t08998-RA">
    <property type="protein sequence ID" value="nRc.2.0.1.t08998-RA"/>
    <property type="gene ID" value="nRc.2.0.1.g08998"/>
</dbReference>